<gene>
    <name evidence="1" type="ORF">KBTEX_00787</name>
</gene>
<dbReference type="EMBL" id="MN079084">
    <property type="protein sequence ID" value="QEA04479.1"/>
    <property type="molecule type" value="Genomic_DNA"/>
</dbReference>
<protein>
    <recommendedName>
        <fullName evidence="2">DUF3304 domain-containing protein</fullName>
    </recommendedName>
</protein>
<sequence>MTARRSPPLIVWPLLMAALLTACGGGDTIGVSVSAVNYTERGIRYFSVHRPGDAKRSAVGMSIRPYGAGGVTCCVPLPRQWHEGLEVVVTVRPSLVGDSYEERQQNYVERRDNGTLDLERTVAVPRYGDPDRATLWLQALPGGRYAVVVSEVDPPHEDWPGEIRGWPQPSDAYRRKLIDQRLEEIRGTLERTRKNLALAKSGNQETFDRYWKIDMRLVPEDLEGYTGPEDVKYKKYLVDTLERGISHSKRRIRKLQEARP</sequence>
<evidence type="ECO:0008006" key="2">
    <source>
        <dbReference type="Google" id="ProtNLM"/>
    </source>
</evidence>
<organism evidence="1">
    <name type="scientific">uncultured organism</name>
    <dbReference type="NCBI Taxonomy" id="155900"/>
    <lineage>
        <taxon>unclassified sequences</taxon>
        <taxon>environmental samples</taxon>
    </lineage>
</organism>
<dbReference type="PROSITE" id="PS51257">
    <property type="entry name" value="PROKAR_LIPOPROTEIN"/>
    <property type="match status" value="1"/>
</dbReference>
<name>A0A5B8R699_9ZZZZ</name>
<reference evidence="1" key="1">
    <citation type="submission" date="2019-06" db="EMBL/GenBank/DDBJ databases">
        <authorList>
            <person name="Murdoch R.W."/>
            <person name="Fathepure B."/>
        </authorList>
    </citation>
    <scope>NUCLEOTIDE SEQUENCE</scope>
</reference>
<dbReference type="AlphaFoldDB" id="A0A5B8R699"/>
<accession>A0A5B8R699</accession>
<dbReference type="InterPro" id="IPR021733">
    <property type="entry name" value="DUF3304"/>
</dbReference>
<proteinExistence type="predicted"/>
<evidence type="ECO:0000313" key="1">
    <source>
        <dbReference type="EMBL" id="QEA04479.1"/>
    </source>
</evidence>
<dbReference type="Pfam" id="PF11745">
    <property type="entry name" value="DUF3304"/>
    <property type="match status" value="1"/>
</dbReference>